<gene>
    <name evidence="2" type="ORF">PR002_g30724</name>
</gene>
<feature type="signal peptide" evidence="1">
    <location>
        <begin position="1"/>
        <end position="32"/>
    </location>
</feature>
<organism evidence="2 3">
    <name type="scientific">Phytophthora rubi</name>
    <dbReference type="NCBI Taxonomy" id="129364"/>
    <lineage>
        <taxon>Eukaryota</taxon>
        <taxon>Sar</taxon>
        <taxon>Stramenopiles</taxon>
        <taxon>Oomycota</taxon>
        <taxon>Peronosporomycetes</taxon>
        <taxon>Peronosporales</taxon>
        <taxon>Peronosporaceae</taxon>
        <taxon>Phytophthora</taxon>
    </lineage>
</organism>
<dbReference type="EMBL" id="QXFU01007251">
    <property type="protein sequence ID" value="KAE8958895.1"/>
    <property type="molecule type" value="Genomic_DNA"/>
</dbReference>
<evidence type="ECO:0000313" key="3">
    <source>
        <dbReference type="Proteomes" id="UP000435112"/>
    </source>
</evidence>
<dbReference type="Proteomes" id="UP000435112">
    <property type="component" value="Unassembled WGS sequence"/>
</dbReference>
<evidence type="ECO:0000256" key="1">
    <source>
        <dbReference type="SAM" id="SignalP"/>
    </source>
</evidence>
<proteinExistence type="predicted"/>
<comment type="caution">
    <text evidence="2">The sequence shown here is derived from an EMBL/GenBank/DDBJ whole genome shotgun (WGS) entry which is preliminary data.</text>
</comment>
<name>A0A6A3GKE5_9STRA</name>
<evidence type="ECO:0000313" key="2">
    <source>
        <dbReference type="EMBL" id="KAE8958895.1"/>
    </source>
</evidence>
<dbReference type="AlphaFoldDB" id="A0A6A3GKE5"/>
<keyword evidence="1" id="KW-0732">Signal</keyword>
<sequence length="71" mass="7551">MRKSKWTRRNGSVFVVALCAGVTLSPTRRISGSPCSAAPTSSTNVTDCLELQCVRIATRGNGLRSQRTPAA</sequence>
<accession>A0A6A3GKE5</accession>
<reference evidence="2 3" key="1">
    <citation type="submission" date="2018-09" db="EMBL/GenBank/DDBJ databases">
        <title>Genomic investigation of the strawberry pathogen Phytophthora fragariae indicates pathogenicity is determined by transcriptional variation in three key races.</title>
        <authorList>
            <person name="Adams T.M."/>
            <person name="Armitage A.D."/>
            <person name="Sobczyk M.K."/>
            <person name="Bates H.J."/>
            <person name="Dunwell J.M."/>
            <person name="Nellist C.F."/>
            <person name="Harrison R.J."/>
        </authorList>
    </citation>
    <scope>NUCLEOTIDE SEQUENCE [LARGE SCALE GENOMIC DNA]</scope>
    <source>
        <strain evidence="2 3">SCRP324</strain>
    </source>
</reference>
<protein>
    <recommendedName>
        <fullName evidence="4">RxLR effector protein</fullName>
    </recommendedName>
</protein>
<evidence type="ECO:0008006" key="4">
    <source>
        <dbReference type="Google" id="ProtNLM"/>
    </source>
</evidence>
<feature type="chain" id="PRO_5025578337" description="RxLR effector protein" evidence="1">
    <location>
        <begin position="33"/>
        <end position="71"/>
    </location>
</feature>